<protein>
    <recommendedName>
        <fullName evidence="3">Antirestriction protein ArdA</fullName>
    </recommendedName>
</protein>
<dbReference type="InterPro" id="IPR041895">
    <property type="entry name" value="ArdA_dom1"/>
</dbReference>
<proteinExistence type="predicted"/>
<evidence type="ECO:0000313" key="1">
    <source>
        <dbReference type="EMBL" id="OEG16807.1"/>
    </source>
</evidence>
<sequence length="164" mass="18693">MDEIKVFVAPYSKPNVGSWFTLPTSVSGIEATVRKIVGDETIEEFVVVDYEAPFKLFDTDLDFLNDLAERIEDLPEVVRKNLIRLTEYEDIEEILDSEGDNFVFTGETEMEDVAIEYVESCGGIESALGDRVEFYIDYFKLGRDMEFEGNYFEGVSGEIIEYVG</sequence>
<dbReference type="Pfam" id="PF07275">
    <property type="entry name" value="ArdA"/>
    <property type="match status" value="1"/>
</dbReference>
<dbReference type="Gene3D" id="1.10.10.1190">
    <property type="entry name" value="Antirestriction protein ArdA, domain 3"/>
    <property type="match status" value="1"/>
</dbReference>
<reference evidence="2" key="1">
    <citation type="submission" date="2016-09" db="EMBL/GenBank/DDBJ databases">
        <authorList>
            <person name="Gulvik C.A."/>
        </authorList>
    </citation>
    <scope>NUCLEOTIDE SEQUENCE [LARGE SCALE GENOMIC DNA]</scope>
    <source>
        <strain evidence="2">LMG 8895</strain>
    </source>
</reference>
<gene>
    <name evidence="1" type="ORF">BCR25_04210</name>
</gene>
<dbReference type="InterPro" id="IPR041893">
    <property type="entry name" value="ArdA_dom3"/>
</dbReference>
<comment type="caution">
    <text evidence="1">The sequence shown here is derived from an EMBL/GenBank/DDBJ whole genome shotgun (WGS) entry which is preliminary data.</text>
</comment>
<keyword evidence="2" id="KW-1185">Reference proteome</keyword>
<dbReference type="InterPro" id="IPR009899">
    <property type="entry name" value="ArdA"/>
</dbReference>
<evidence type="ECO:0000313" key="2">
    <source>
        <dbReference type="Proteomes" id="UP000095094"/>
    </source>
</evidence>
<organism evidence="1 2">
    <name type="scientific">Enterococcus termitis</name>
    <dbReference type="NCBI Taxonomy" id="332950"/>
    <lineage>
        <taxon>Bacteria</taxon>
        <taxon>Bacillati</taxon>
        <taxon>Bacillota</taxon>
        <taxon>Bacilli</taxon>
        <taxon>Lactobacillales</taxon>
        <taxon>Enterococcaceae</taxon>
        <taxon>Enterococcus</taxon>
    </lineage>
</organism>
<accession>A0A1E5GVZ6</accession>
<dbReference type="RefSeq" id="WP_069663204.1">
    <property type="nucleotide sequence ID" value="NZ_JBHUJJ010000001.1"/>
</dbReference>
<dbReference type="EMBL" id="MIJY01000012">
    <property type="protein sequence ID" value="OEG16807.1"/>
    <property type="molecule type" value="Genomic_DNA"/>
</dbReference>
<dbReference type="OrthoDB" id="944647at2"/>
<name>A0A1E5GVZ6_9ENTE</name>
<evidence type="ECO:0008006" key="3">
    <source>
        <dbReference type="Google" id="ProtNLM"/>
    </source>
</evidence>
<dbReference type="Gene3D" id="3.10.20.480">
    <property type="entry name" value="Antirestriction protein ArdA, domain 1"/>
    <property type="match status" value="1"/>
</dbReference>
<dbReference type="AlphaFoldDB" id="A0A1E5GVZ6"/>
<dbReference type="Proteomes" id="UP000095094">
    <property type="component" value="Unassembled WGS sequence"/>
</dbReference>